<dbReference type="Gene3D" id="3.40.50.1240">
    <property type="entry name" value="Phosphoglycerate mutase-like"/>
    <property type="match status" value="1"/>
</dbReference>
<dbReference type="InterPro" id="IPR000560">
    <property type="entry name" value="His_Pase_clade-2"/>
</dbReference>
<dbReference type="Proteomes" id="UP000823399">
    <property type="component" value="Unassembled WGS sequence"/>
</dbReference>
<dbReference type="PANTHER" id="PTHR20963">
    <property type="entry name" value="MULTIPLE INOSITOL POLYPHOSPHATE PHOSPHATASE-RELATED"/>
    <property type="match status" value="1"/>
</dbReference>
<evidence type="ECO:0000313" key="4">
    <source>
        <dbReference type="Proteomes" id="UP000823399"/>
    </source>
</evidence>
<keyword evidence="2" id="KW-1133">Transmembrane helix</keyword>
<dbReference type="EMBL" id="JABBWM010000073">
    <property type="protein sequence ID" value="KAG2095692.1"/>
    <property type="molecule type" value="Genomic_DNA"/>
</dbReference>
<proteinExistence type="predicted"/>
<reference evidence="3" key="1">
    <citation type="journal article" date="2020" name="New Phytol.">
        <title>Comparative genomics reveals dynamic genome evolution in host specialist ectomycorrhizal fungi.</title>
        <authorList>
            <person name="Lofgren L.A."/>
            <person name="Nguyen N.H."/>
            <person name="Vilgalys R."/>
            <person name="Ruytinx J."/>
            <person name="Liao H.L."/>
            <person name="Branco S."/>
            <person name="Kuo A."/>
            <person name="LaButti K."/>
            <person name="Lipzen A."/>
            <person name="Andreopoulos W."/>
            <person name="Pangilinan J."/>
            <person name="Riley R."/>
            <person name="Hundley H."/>
            <person name="Na H."/>
            <person name="Barry K."/>
            <person name="Grigoriev I.V."/>
            <person name="Stajich J.E."/>
            <person name="Kennedy P.G."/>
        </authorList>
    </citation>
    <scope>NUCLEOTIDE SEQUENCE</scope>
    <source>
        <strain evidence="3">FC423</strain>
    </source>
</reference>
<keyword evidence="4" id="KW-1185">Reference proteome</keyword>
<feature type="transmembrane region" description="Helical" evidence="2">
    <location>
        <begin position="88"/>
        <end position="112"/>
    </location>
</feature>
<dbReference type="InterPro" id="IPR029033">
    <property type="entry name" value="His_PPase_superfam"/>
</dbReference>
<dbReference type="AlphaFoldDB" id="A0A9P7EYM4"/>
<name>A0A9P7EYM4_9AGAM</name>
<keyword evidence="1" id="KW-0378">Hydrolase</keyword>
<gene>
    <name evidence="3" type="ORF">F5147DRAFT_818926</name>
</gene>
<dbReference type="PANTHER" id="PTHR20963:SF42">
    <property type="entry name" value="PHOSPHOGLYCERATE MUTASE-LIKE PROTEIN"/>
    <property type="match status" value="1"/>
</dbReference>
<evidence type="ECO:0000256" key="2">
    <source>
        <dbReference type="SAM" id="Phobius"/>
    </source>
</evidence>
<evidence type="ECO:0000313" key="3">
    <source>
        <dbReference type="EMBL" id="KAG2095692.1"/>
    </source>
</evidence>
<accession>A0A9P7EYM4</accession>
<sequence length="596" mass="65723">MQYILLAHYAPHPHSIPFPFPLLHPVPVLIPVPTTISTLTPASAGRVDPGRPAVDAFPESKRTRRKNLSNSFDNLSDIVPCVLVGARFLAYGYLLVVYAFLQFYVLASALWVSCACGREFLDTLRSSPPTIPTPNNLAPRMRNDPITTAGILRVSSEGNFFVFPCFILQFDHAIQNFSETNSLPVFRTDSQTRMLDSAHNFALGFFRYPLEGQYQQEIMIGAKGINNTLAPYRFCPNNDIPNIGYRGAPLTDAWNAVYLRDTVPRLQRYVDGFELDVRDVYAMQELCAYETVALGYSKSCELFTEKGGKALIIPVQNSATTSTVPSSYAVPGAFPTSLYPNYYNNPTATSAQPQPVISDPVTHEIFPFSLTDPQNIPQNDTVDPHPLPPQASSQQLLQQAVAQIKSIAVNPMFTTSCARCQASLEVAKFLAFAAPEQGTNLALTLCEYFDYSSSCEKNYGPLVLGPILTQVASFADVGGYDGQSICSEFLGLCPAPTTTTLILTGWFAKPKPNPLPPPKQPSGQLMKVLHLSDLHIDSPWGSPIARAQGIGYVRELVSRLTQTPIERTIVPLMRHFITLSLSPLETAFMWTQRMKL</sequence>
<dbReference type="GeneID" id="64705886"/>
<comment type="caution">
    <text evidence="3">The sequence shown here is derived from an EMBL/GenBank/DDBJ whole genome shotgun (WGS) entry which is preliminary data.</text>
</comment>
<evidence type="ECO:0000256" key="1">
    <source>
        <dbReference type="ARBA" id="ARBA00022801"/>
    </source>
</evidence>
<dbReference type="RefSeq" id="XP_041287949.1">
    <property type="nucleotide sequence ID" value="XM_041443627.1"/>
</dbReference>
<dbReference type="OrthoDB" id="6509975at2759"/>
<organism evidence="3 4">
    <name type="scientific">Suillus discolor</name>
    <dbReference type="NCBI Taxonomy" id="1912936"/>
    <lineage>
        <taxon>Eukaryota</taxon>
        <taxon>Fungi</taxon>
        <taxon>Dikarya</taxon>
        <taxon>Basidiomycota</taxon>
        <taxon>Agaricomycotina</taxon>
        <taxon>Agaricomycetes</taxon>
        <taxon>Agaricomycetidae</taxon>
        <taxon>Boletales</taxon>
        <taxon>Suillineae</taxon>
        <taxon>Suillaceae</taxon>
        <taxon>Suillus</taxon>
    </lineage>
</organism>
<dbReference type="GO" id="GO:0003993">
    <property type="term" value="F:acid phosphatase activity"/>
    <property type="evidence" value="ECO:0007669"/>
    <property type="project" value="TreeGrafter"/>
</dbReference>
<dbReference type="SUPFAM" id="SSF53254">
    <property type="entry name" value="Phosphoglycerate mutase-like"/>
    <property type="match status" value="1"/>
</dbReference>
<dbReference type="Pfam" id="PF00328">
    <property type="entry name" value="His_Phos_2"/>
    <property type="match status" value="1"/>
</dbReference>
<keyword evidence="2" id="KW-0472">Membrane</keyword>
<protein>
    <submittedName>
        <fullName evidence="3">Uncharacterized protein</fullName>
    </submittedName>
</protein>
<keyword evidence="2" id="KW-0812">Transmembrane</keyword>